<gene>
    <name evidence="1" type="ORF">J0A67_18630</name>
</gene>
<evidence type="ECO:0000313" key="2">
    <source>
        <dbReference type="Proteomes" id="UP000664698"/>
    </source>
</evidence>
<keyword evidence="2" id="KW-1185">Reference proteome</keyword>
<reference evidence="1 2" key="1">
    <citation type="submission" date="2021-03" db="EMBL/GenBank/DDBJ databases">
        <title>novel species isolated from a fishpond in China.</title>
        <authorList>
            <person name="Lu H."/>
            <person name="Cai Z."/>
        </authorList>
    </citation>
    <scope>NUCLEOTIDE SEQUENCE [LARGE SCALE GENOMIC DNA]</scope>
    <source>
        <strain evidence="1 2">JCM 31546</strain>
    </source>
</reference>
<dbReference type="RefSeq" id="WP_206570904.1">
    <property type="nucleotide sequence ID" value="NZ_JAFKCW010000004.1"/>
</dbReference>
<proteinExistence type="predicted"/>
<dbReference type="Proteomes" id="UP000664698">
    <property type="component" value="Unassembled WGS sequence"/>
</dbReference>
<organism evidence="1 2">
    <name type="scientific">Algoriphagus aestuariicola</name>
    <dbReference type="NCBI Taxonomy" id="1852016"/>
    <lineage>
        <taxon>Bacteria</taxon>
        <taxon>Pseudomonadati</taxon>
        <taxon>Bacteroidota</taxon>
        <taxon>Cytophagia</taxon>
        <taxon>Cytophagales</taxon>
        <taxon>Cyclobacteriaceae</taxon>
        <taxon>Algoriphagus</taxon>
    </lineage>
</organism>
<sequence length="45" mass="5373">MLARKSYVENTTRAYLNRLVVQESSKKRKISGDHCFLNLEQYRIL</sequence>
<accession>A0ABS3BUB6</accession>
<comment type="caution">
    <text evidence="1">The sequence shown here is derived from an EMBL/GenBank/DDBJ whole genome shotgun (WGS) entry which is preliminary data.</text>
</comment>
<evidence type="ECO:0000313" key="1">
    <source>
        <dbReference type="EMBL" id="MBN7802900.1"/>
    </source>
</evidence>
<name>A0ABS3BUB6_9BACT</name>
<dbReference type="EMBL" id="JAFKCW010000004">
    <property type="protein sequence ID" value="MBN7802900.1"/>
    <property type="molecule type" value="Genomic_DNA"/>
</dbReference>
<protein>
    <submittedName>
        <fullName evidence="1">Uncharacterized protein</fullName>
    </submittedName>
</protein>